<name>A0A8S1GXA9_9PELO</name>
<protein>
    <submittedName>
        <fullName evidence="2">Uncharacterized protein</fullName>
    </submittedName>
</protein>
<proteinExistence type="predicted"/>
<keyword evidence="1" id="KW-1133">Transmembrane helix</keyword>
<keyword evidence="1" id="KW-0812">Transmembrane</keyword>
<dbReference type="EMBL" id="CAJGYM010000003">
    <property type="protein sequence ID" value="CAD6185860.1"/>
    <property type="molecule type" value="Genomic_DNA"/>
</dbReference>
<accession>A0A8S1GXA9</accession>
<keyword evidence="3" id="KW-1185">Reference proteome</keyword>
<dbReference type="PANTHER" id="PTHR21824">
    <property type="entry name" value="TRANSMEMBRANE PROTEIN 177"/>
    <property type="match status" value="1"/>
</dbReference>
<feature type="transmembrane region" description="Helical" evidence="1">
    <location>
        <begin position="190"/>
        <end position="212"/>
    </location>
</feature>
<feature type="transmembrane region" description="Helical" evidence="1">
    <location>
        <begin position="164"/>
        <end position="184"/>
    </location>
</feature>
<evidence type="ECO:0000313" key="3">
    <source>
        <dbReference type="Proteomes" id="UP000835052"/>
    </source>
</evidence>
<evidence type="ECO:0000256" key="1">
    <source>
        <dbReference type="SAM" id="Phobius"/>
    </source>
</evidence>
<dbReference type="PANTHER" id="PTHR21824:SF3">
    <property type="entry name" value="DUF5683 DOMAIN-CONTAINING PROTEIN"/>
    <property type="match status" value="1"/>
</dbReference>
<dbReference type="GO" id="GO:0016020">
    <property type="term" value="C:membrane"/>
    <property type="evidence" value="ECO:0007669"/>
    <property type="project" value="TreeGrafter"/>
</dbReference>
<reference evidence="2" key="1">
    <citation type="submission" date="2020-10" db="EMBL/GenBank/DDBJ databases">
        <authorList>
            <person name="Kikuchi T."/>
        </authorList>
    </citation>
    <scope>NUCLEOTIDE SEQUENCE</scope>
    <source>
        <strain evidence="2">NKZ352</strain>
    </source>
</reference>
<keyword evidence="1" id="KW-0472">Membrane</keyword>
<dbReference type="OrthoDB" id="110174at2759"/>
<dbReference type="AlphaFoldDB" id="A0A8S1GXA9"/>
<evidence type="ECO:0000313" key="2">
    <source>
        <dbReference type="EMBL" id="CAD6185860.1"/>
    </source>
</evidence>
<organism evidence="2 3">
    <name type="scientific">Caenorhabditis auriculariae</name>
    <dbReference type="NCBI Taxonomy" id="2777116"/>
    <lineage>
        <taxon>Eukaryota</taxon>
        <taxon>Metazoa</taxon>
        <taxon>Ecdysozoa</taxon>
        <taxon>Nematoda</taxon>
        <taxon>Chromadorea</taxon>
        <taxon>Rhabditida</taxon>
        <taxon>Rhabditina</taxon>
        <taxon>Rhabditomorpha</taxon>
        <taxon>Rhabditoidea</taxon>
        <taxon>Rhabditidae</taxon>
        <taxon>Peloderinae</taxon>
        <taxon>Caenorhabditis</taxon>
    </lineage>
</organism>
<sequence length="299" mass="33331">MSTLGRLKQAYLALIPVYPIGYVLVHGFRGDQIWARPYVDRSSEEPSQQLKELVESELDKVDNVKKAKTNVVLTDEIEPKVFGGLFLTSGAELQFPHRVSLVDVEQARRHAANLELDLGLSKYRKKVEVNSAVGEELISRLMLSDAAKMFLVQRQLQIANSGEFFSVSPFFAWFGISAVGYGVFVVSAMTIGAVPAFLVATTFSVLVFRRFLGSFDDYKMKKADEITIRKGETYAQGARDYFDSSMKLNRLLRTVLGDDGETNIKKNGDCSLHSHVPFSTRRRLVDKIAAEVSATETSS</sequence>
<dbReference type="InterPro" id="IPR026620">
    <property type="entry name" value="TMEM177"/>
</dbReference>
<comment type="caution">
    <text evidence="2">The sequence shown here is derived from an EMBL/GenBank/DDBJ whole genome shotgun (WGS) entry which is preliminary data.</text>
</comment>
<gene>
    <name evidence="2" type="ORF">CAUJ_LOCUS1779</name>
</gene>
<dbReference type="Proteomes" id="UP000835052">
    <property type="component" value="Unassembled WGS sequence"/>
</dbReference>